<dbReference type="GO" id="GO:0005829">
    <property type="term" value="C:cytosol"/>
    <property type="evidence" value="ECO:0007669"/>
    <property type="project" value="TreeGrafter"/>
</dbReference>
<dbReference type="Pfam" id="PF00117">
    <property type="entry name" value="GATase"/>
    <property type="match status" value="1"/>
</dbReference>
<dbReference type="EMBL" id="UINC01131299">
    <property type="protein sequence ID" value="SVD12915.1"/>
    <property type="molecule type" value="Genomic_DNA"/>
</dbReference>
<organism evidence="2">
    <name type="scientific">marine metagenome</name>
    <dbReference type="NCBI Taxonomy" id="408172"/>
    <lineage>
        <taxon>unclassified sequences</taxon>
        <taxon>metagenomes</taxon>
        <taxon>ecological metagenomes</taxon>
    </lineage>
</organism>
<name>A0A382STU8_9ZZZZ</name>
<protein>
    <recommendedName>
        <fullName evidence="1">Glutamine amidotransferase domain-containing protein</fullName>
    </recommendedName>
</protein>
<feature type="non-terminal residue" evidence="2">
    <location>
        <position position="1"/>
    </location>
</feature>
<reference evidence="2" key="1">
    <citation type="submission" date="2018-05" db="EMBL/GenBank/DDBJ databases">
        <authorList>
            <person name="Lanie J.A."/>
            <person name="Ng W.-L."/>
            <person name="Kazmierczak K.M."/>
            <person name="Andrzejewski T.M."/>
            <person name="Davidsen T.M."/>
            <person name="Wayne K.J."/>
            <person name="Tettelin H."/>
            <person name="Glass J.I."/>
            <person name="Rusch D."/>
            <person name="Podicherti R."/>
            <person name="Tsui H.-C.T."/>
            <person name="Winkler M.E."/>
        </authorList>
    </citation>
    <scope>NUCLEOTIDE SEQUENCE</scope>
</reference>
<dbReference type="InterPro" id="IPR017926">
    <property type="entry name" value="GATASE"/>
</dbReference>
<dbReference type="PROSITE" id="PS51273">
    <property type="entry name" value="GATASE_TYPE_1"/>
    <property type="match status" value="1"/>
</dbReference>
<dbReference type="PANTHER" id="PTHR42695">
    <property type="entry name" value="GLUTAMINE AMIDOTRANSFERASE YLR126C-RELATED"/>
    <property type="match status" value="1"/>
</dbReference>
<accession>A0A382STU8</accession>
<dbReference type="InterPro" id="IPR044992">
    <property type="entry name" value="ChyE-like"/>
</dbReference>
<evidence type="ECO:0000313" key="2">
    <source>
        <dbReference type="EMBL" id="SVD12915.1"/>
    </source>
</evidence>
<evidence type="ECO:0000259" key="1">
    <source>
        <dbReference type="Pfam" id="PF00117"/>
    </source>
</evidence>
<dbReference type="SUPFAM" id="SSF52317">
    <property type="entry name" value="Class I glutamine amidotransferase-like"/>
    <property type="match status" value="1"/>
</dbReference>
<dbReference type="AlphaFoldDB" id="A0A382STU8"/>
<dbReference type="CDD" id="cd01741">
    <property type="entry name" value="GATase1_1"/>
    <property type="match status" value="1"/>
</dbReference>
<feature type="domain" description="Glutamine amidotransferase" evidence="1">
    <location>
        <begin position="55"/>
        <end position="190"/>
    </location>
</feature>
<dbReference type="InterPro" id="IPR029062">
    <property type="entry name" value="Class_I_gatase-like"/>
</dbReference>
<proteinExistence type="predicted"/>
<dbReference type="PANTHER" id="PTHR42695:SF5">
    <property type="entry name" value="GLUTAMINE AMIDOTRANSFERASE YLR126C-RELATED"/>
    <property type="match status" value="1"/>
</dbReference>
<dbReference type="Gene3D" id="3.40.50.880">
    <property type="match status" value="1"/>
</dbReference>
<gene>
    <name evidence="2" type="ORF">METZ01_LOCUS365769</name>
</gene>
<sequence>TMHICILHIGFSNGSHKNQHTSSPERFIYLLKPSLPETKWTTIHCLEDSLPDDANLFDAYLITGGKYSVFEDLDWQHKLFDFIRQIYNKNIPLLGICYGHQAIAHVLGGHVERFDNGWGAGVTTVNVIDQPAWLQPIAEKIYLLTMHQDQVTTMPPEATRFLGSNFCHNSGFFIEDRVLAIQQHPEFTTELCRDLIVRRKKRIGEQYEPALQSLEIKHQGSYVGQWMANFINQRKGRFYGYNSSQR</sequence>